<dbReference type="AlphaFoldDB" id="A0A9W4U9W5"/>
<gene>
    <name evidence="1" type="ORF">PDIGIT_LOCUS5370</name>
</gene>
<accession>A0A9W4U9W5</accession>
<protein>
    <submittedName>
        <fullName evidence="1">Uncharacterized protein</fullName>
    </submittedName>
</protein>
<comment type="caution">
    <text evidence="1">The sequence shown here is derived from an EMBL/GenBank/DDBJ whole genome shotgun (WGS) entry which is preliminary data.</text>
</comment>
<organism evidence="1 2">
    <name type="scientific">Periconia digitata</name>
    <dbReference type="NCBI Taxonomy" id="1303443"/>
    <lineage>
        <taxon>Eukaryota</taxon>
        <taxon>Fungi</taxon>
        <taxon>Dikarya</taxon>
        <taxon>Ascomycota</taxon>
        <taxon>Pezizomycotina</taxon>
        <taxon>Dothideomycetes</taxon>
        <taxon>Pleosporomycetidae</taxon>
        <taxon>Pleosporales</taxon>
        <taxon>Massarineae</taxon>
        <taxon>Periconiaceae</taxon>
        <taxon>Periconia</taxon>
    </lineage>
</organism>
<evidence type="ECO:0000313" key="1">
    <source>
        <dbReference type="EMBL" id="CAI6332348.1"/>
    </source>
</evidence>
<sequence>MHRSPARAHTHTHTPTCSAAPSRVMMHCIPVCIECNNKCRFHDLIAPSVAVLAHRKKRPHLVVVVVQCRHWLHAASIGA</sequence>
<name>A0A9W4U9W5_9PLEO</name>
<proteinExistence type="predicted"/>
<reference evidence="1" key="1">
    <citation type="submission" date="2023-01" db="EMBL/GenBank/DDBJ databases">
        <authorList>
            <person name="Van Ghelder C."/>
            <person name="Rancurel C."/>
        </authorList>
    </citation>
    <scope>NUCLEOTIDE SEQUENCE</scope>
    <source>
        <strain evidence="1">CNCM I-4278</strain>
    </source>
</reference>
<keyword evidence="2" id="KW-1185">Reference proteome</keyword>
<evidence type="ECO:0000313" key="2">
    <source>
        <dbReference type="Proteomes" id="UP001152607"/>
    </source>
</evidence>
<dbReference type="Proteomes" id="UP001152607">
    <property type="component" value="Unassembled WGS sequence"/>
</dbReference>
<dbReference type="EMBL" id="CAOQHR010000003">
    <property type="protein sequence ID" value="CAI6332348.1"/>
    <property type="molecule type" value="Genomic_DNA"/>
</dbReference>